<dbReference type="Pfam" id="PF02518">
    <property type="entry name" value="HATPase_c"/>
    <property type="match status" value="1"/>
</dbReference>
<dbReference type="Proteomes" id="UP001410394">
    <property type="component" value="Unassembled WGS sequence"/>
</dbReference>
<reference evidence="9 10" key="1">
    <citation type="journal article" date="2018" name="Int. J. Syst. Evol. Microbiol.">
        <title>Uliginosibacterium sediminicola sp. nov., isolated from freshwater sediment.</title>
        <authorList>
            <person name="Hwang W.M."/>
            <person name="Kim S.M."/>
            <person name="Kang K."/>
            <person name="Ahn T.Y."/>
        </authorList>
    </citation>
    <scope>NUCLEOTIDE SEQUENCE [LARGE SCALE GENOMIC DNA]</scope>
    <source>
        <strain evidence="9 10">M1-21</strain>
    </source>
</reference>
<dbReference type="InterPro" id="IPR036097">
    <property type="entry name" value="HisK_dim/P_sf"/>
</dbReference>
<evidence type="ECO:0000259" key="7">
    <source>
        <dbReference type="PROSITE" id="PS50110"/>
    </source>
</evidence>
<dbReference type="InterPro" id="IPR004358">
    <property type="entry name" value="Sig_transdc_His_kin-like_C"/>
</dbReference>
<evidence type="ECO:0000256" key="3">
    <source>
        <dbReference type="ARBA" id="ARBA00022553"/>
    </source>
</evidence>
<dbReference type="SUPFAM" id="SSF47384">
    <property type="entry name" value="Homodimeric domain of signal transducing histidine kinase"/>
    <property type="match status" value="1"/>
</dbReference>
<dbReference type="InterPro" id="IPR005467">
    <property type="entry name" value="His_kinase_dom"/>
</dbReference>
<dbReference type="SMART" id="SM00388">
    <property type="entry name" value="HisKA"/>
    <property type="match status" value="1"/>
</dbReference>
<dbReference type="EMBL" id="JBDIVE010000003">
    <property type="protein sequence ID" value="MEN3068430.1"/>
    <property type="molecule type" value="Genomic_DNA"/>
</dbReference>
<organism evidence="9 10">
    <name type="scientific">Uliginosibacterium sediminicola</name>
    <dbReference type="NCBI Taxonomy" id="2024550"/>
    <lineage>
        <taxon>Bacteria</taxon>
        <taxon>Pseudomonadati</taxon>
        <taxon>Pseudomonadota</taxon>
        <taxon>Betaproteobacteria</taxon>
        <taxon>Rhodocyclales</taxon>
        <taxon>Zoogloeaceae</taxon>
        <taxon>Uliginosibacterium</taxon>
    </lineage>
</organism>
<dbReference type="Gene3D" id="3.30.565.10">
    <property type="entry name" value="Histidine kinase-like ATPase, C-terminal domain"/>
    <property type="match status" value="1"/>
</dbReference>
<dbReference type="RefSeq" id="WP_345919198.1">
    <property type="nucleotide sequence ID" value="NZ_JBDIVE010000003.1"/>
</dbReference>
<evidence type="ECO:0000259" key="6">
    <source>
        <dbReference type="PROSITE" id="PS50109"/>
    </source>
</evidence>
<dbReference type="InterPro" id="IPR000014">
    <property type="entry name" value="PAS"/>
</dbReference>
<dbReference type="SUPFAM" id="SSF55785">
    <property type="entry name" value="PYP-like sensor domain (PAS domain)"/>
    <property type="match status" value="2"/>
</dbReference>
<dbReference type="InterPro" id="IPR035965">
    <property type="entry name" value="PAS-like_dom_sf"/>
</dbReference>
<keyword evidence="4" id="KW-0902">Two-component regulatory system</keyword>
<dbReference type="Pfam" id="PF00512">
    <property type="entry name" value="HisKA"/>
    <property type="match status" value="1"/>
</dbReference>
<dbReference type="EC" id="2.7.13.3" evidence="2"/>
<dbReference type="Pfam" id="PF00072">
    <property type="entry name" value="Response_reg"/>
    <property type="match status" value="1"/>
</dbReference>
<dbReference type="InterPro" id="IPR011006">
    <property type="entry name" value="CheY-like_superfamily"/>
</dbReference>
<keyword evidence="10" id="KW-1185">Reference proteome</keyword>
<dbReference type="NCBIfam" id="TIGR00229">
    <property type="entry name" value="sensory_box"/>
    <property type="match status" value="1"/>
</dbReference>
<evidence type="ECO:0000256" key="2">
    <source>
        <dbReference type="ARBA" id="ARBA00012438"/>
    </source>
</evidence>
<protein>
    <recommendedName>
        <fullName evidence="2">histidine kinase</fullName>
        <ecNumber evidence="2">2.7.13.3</ecNumber>
    </recommendedName>
</protein>
<sequence length="636" mass="70061">MSAPAEDSTLQSLLLDFAQEILLLVDPHSLSIVAADAAACRQLGYTREALLGRSITDIECALADVFFWDEVRQGGKPEIREVQGLYQRADGSTLIVRKSISRLAQAPGWLVIRAENIDNESRTEEELGRTTSQLRATLEATADGILVLDRDGRISNMNRRFAQLWQLPEAFMMRHDDTRLFAFIIAQLEAPQDCMAMRAPLMCGSEEETFDTTPLVDGRVFECKTRPAWHGEQLIGRVFSVTDVTERHRAEQALIAARDAAATASHAKSEFLAMMSHEIRTPMNGIIGMAQLLQLTELNEEQRDYVSTMRNSGEALLQIINDILDYSKIEARKLQLECAAFDLAVLLEDLRKLFSVRHHSQGPQLFISQAANVPHQLLGDPVRLRQILVNLIGNAFKFTAQGEIRVHVSLHSEDAQRVMLRFAVRDTGIGIAADKLEHIFVPFEQADMSTTRRFGGTGLGLSICRMLCNMMGGEIGVHSSLGEGAEFWFTASLQRDASGASLGHTAEGLPVMIAADQRVLIVEDNPVNLMVLGKLLRKLGASEIASAVNGQEALERCAAGSFALIFMDTRMPVMDGLAATIALRQAGVASYIIGVSADAMREDRQQALQAGMDDYLTKPVSFEALQAALRQWARLA</sequence>
<dbReference type="PANTHER" id="PTHR45339">
    <property type="entry name" value="HYBRID SIGNAL TRANSDUCTION HISTIDINE KINASE J"/>
    <property type="match status" value="1"/>
</dbReference>
<keyword evidence="9" id="KW-0547">Nucleotide-binding</keyword>
<dbReference type="PROSITE" id="PS50112">
    <property type="entry name" value="PAS"/>
    <property type="match status" value="2"/>
</dbReference>
<comment type="caution">
    <text evidence="9">The sequence shown here is derived from an EMBL/GenBank/DDBJ whole genome shotgun (WGS) entry which is preliminary data.</text>
</comment>
<feature type="domain" description="Response regulatory" evidence="7">
    <location>
        <begin position="518"/>
        <end position="633"/>
    </location>
</feature>
<feature type="domain" description="PAS" evidence="8">
    <location>
        <begin position="7"/>
        <end position="54"/>
    </location>
</feature>
<evidence type="ECO:0000256" key="4">
    <source>
        <dbReference type="ARBA" id="ARBA00023012"/>
    </source>
</evidence>
<accession>A0ABU9YXI5</accession>
<dbReference type="Gene3D" id="3.30.450.20">
    <property type="entry name" value="PAS domain"/>
    <property type="match status" value="2"/>
</dbReference>
<name>A0ABU9YXI5_9RHOO</name>
<dbReference type="SMART" id="SM00091">
    <property type="entry name" value="PAS"/>
    <property type="match status" value="2"/>
</dbReference>
<dbReference type="PROSITE" id="PS50110">
    <property type="entry name" value="RESPONSE_REGULATORY"/>
    <property type="match status" value="1"/>
</dbReference>
<dbReference type="GO" id="GO:0005524">
    <property type="term" value="F:ATP binding"/>
    <property type="evidence" value="ECO:0007669"/>
    <property type="project" value="UniProtKB-KW"/>
</dbReference>
<dbReference type="CDD" id="cd17546">
    <property type="entry name" value="REC_hyHK_CKI1_RcsC-like"/>
    <property type="match status" value="1"/>
</dbReference>
<dbReference type="PRINTS" id="PR00344">
    <property type="entry name" value="BCTRLSENSOR"/>
</dbReference>
<dbReference type="InterPro" id="IPR001789">
    <property type="entry name" value="Sig_transdc_resp-reg_receiver"/>
</dbReference>
<evidence type="ECO:0000313" key="9">
    <source>
        <dbReference type="EMBL" id="MEN3068430.1"/>
    </source>
</evidence>
<feature type="domain" description="PAS" evidence="8">
    <location>
        <begin position="130"/>
        <end position="164"/>
    </location>
</feature>
<keyword evidence="3 5" id="KW-0597">Phosphoprotein</keyword>
<dbReference type="CDD" id="cd00130">
    <property type="entry name" value="PAS"/>
    <property type="match status" value="1"/>
</dbReference>
<evidence type="ECO:0000259" key="8">
    <source>
        <dbReference type="PROSITE" id="PS50112"/>
    </source>
</evidence>
<gene>
    <name evidence="9" type="ORF">ABDB84_08055</name>
</gene>
<dbReference type="Gene3D" id="1.10.287.130">
    <property type="match status" value="1"/>
</dbReference>
<dbReference type="CDD" id="cd00082">
    <property type="entry name" value="HisKA"/>
    <property type="match status" value="1"/>
</dbReference>
<feature type="modified residue" description="4-aspartylphosphate" evidence="5">
    <location>
        <position position="568"/>
    </location>
</feature>
<proteinExistence type="predicted"/>
<evidence type="ECO:0000256" key="5">
    <source>
        <dbReference type="PROSITE-ProRule" id="PRU00169"/>
    </source>
</evidence>
<keyword evidence="9" id="KW-0067">ATP-binding</keyword>
<dbReference type="Pfam" id="PF12860">
    <property type="entry name" value="PAS_7"/>
    <property type="match status" value="1"/>
</dbReference>
<dbReference type="Gene3D" id="3.40.50.2300">
    <property type="match status" value="1"/>
</dbReference>
<dbReference type="SUPFAM" id="SSF55874">
    <property type="entry name" value="ATPase domain of HSP90 chaperone/DNA topoisomerase II/histidine kinase"/>
    <property type="match status" value="1"/>
</dbReference>
<dbReference type="CDD" id="cd16922">
    <property type="entry name" value="HATPase_EvgS-ArcB-TorS-like"/>
    <property type="match status" value="1"/>
</dbReference>
<dbReference type="InterPro" id="IPR003594">
    <property type="entry name" value="HATPase_dom"/>
</dbReference>
<dbReference type="SMART" id="SM00448">
    <property type="entry name" value="REC"/>
    <property type="match status" value="1"/>
</dbReference>
<dbReference type="Pfam" id="PF13426">
    <property type="entry name" value="PAS_9"/>
    <property type="match status" value="1"/>
</dbReference>
<comment type="catalytic activity">
    <reaction evidence="1">
        <text>ATP + protein L-histidine = ADP + protein N-phospho-L-histidine.</text>
        <dbReference type="EC" id="2.7.13.3"/>
    </reaction>
</comment>
<evidence type="ECO:0000256" key="1">
    <source>
        <dbReference type="ARBA" id="ARBA00000085"/>
    </source>
</evidence>
<dbReference type="InterPro" id="IPR003661">
    <property type="entry name" value="HisK_dim/P_dom"/>
</dbReference>
<dbReference type="InterPro" id="IPR036890">
    <property type="entry name" value="HATPase_C_sf"/>
</dbReference>
<dbReference type="PROSITE" id="PS50109">
    <property type="entry name" value="HIS_KIN"/>
    <property type="match status" value="1"/>
</dbReference>
<dbReference type="SUPFAM" id="SSF52172">
    <property type="entry name" value="CheY-like"/>
    <property type="match status" value="1"/>
</dbReference>
<dbReference type="PANTHER" id="PTHR45339:SF1">
    <property type="entry name" value="HYBRID SIGNAL TRANSDUCTION HISTIDINE KINASE J"/>
    <property type="match status" value="1"/>
</dbReference>
<evidence type="ECO:0000313" key="10">
    <source>
        <dbReference type="Proteomes" id="UP001410394"/>
    </source>
</evidence>
<feature type="domain" description="Histidine kinase" evidence="6">
    <location>
        <begin position="274"/>
        <end position="495"/>
    </location>
</feature>
<dbReference type="SMART" id="SM00387">
    <property type="entry name" value="HATPase_c"/>
    <property type="match status" value="1"/>
</dbReference>